<feature type="transmembrane region" description="Helical" evidence="1">
    <location>
        <begin position="53"/>
        <end position="70"/>
    </location>
</feature>
<accession>A0A1D7VF90</accession>
<dbReference type="EMBL" id="CP017157">
    <property type="protein sequence ID" value="AOP45426.1"/>
    <property type="molecule type" value="Genomic_DNA"/>
</dbReference>
<dbReference type="Proteomes" id="UP000094094">
    <property type="component" value="Chromosome"/>
</dbReference>
<evidence type="ECO:0000256" key="1">
    <source>
        <dbReference type="SAM" id="Phobius"/>
    </source>
</evidence>
<keyword evidence="3" id="KW-1185">Reference proteome</keyword>
<dbReference type="Gene3D" id="1.25.40.10">
    <property type="entry name" value="Tetratricopeptide repeat domain"/>
    <property type="match status" value="1"/>
</dbReference>
<name>A0A1D7VF90_9ACTN</name>
<organism evidence="2 3">
    <name type="scientific">Streptomyces lydicus</name>
    <dbReference type="NCBI Taxonomy" id="47763"/>
    <lineage>
        <taxon>Bacteria</taxon>
        <taxon>Bacillati</taxon>
        <taxon>Actinomycetota</taxon>
        <taxon>Actinomycetes</taxon>
        <taxon>Kitasatosporales</taxon>
        <taxon>Streptomycetaceae</taxon>
        <taxon>Streptomyces</taxon>
    </lineage>
</organism>
<dbReference type="SUPFAM" id="SSF48452">
    <property type="entry name" value="TPR-like"/>
    <property type="match status" value="1"/>
</dbReference>
<evidence type="ECO:0008006" key="4">
    <source>
        <dbReference type="Google" id="ProtNLM"/>
    </source>
</evidence>
<evidence type="ECO:0000313" key="2">
    <source>
        <dbReference type="EMBL" id="AOP45426.1"/>
    </source>
</evidence>
<protein>
    <recommendedName>
        <fullName evidence="4">Tetratricopeptide repeat protein</fullName>
    </recommendedName>
</protein>
<keyword evidence="1" id="KW-0472">Membrane</keyword>
<proteinExistence type="predicted"/>
<dbReference type="OrthoDB" id="3600608at2"/>
<keyword evidence="1" id="KW-0812">Transmembrane</keyword>
<keyword evidence="1" id="KW-1133">Transmembrane helix</keyword>
<sequence length="862" mass="97408">MAWGLAAAVTTLAVLTAAWWAGGHNWSWRAADLFPRIFGGLAAFISGRGLSPGLQLASLLLVLVMLYAWWRATRSALGYRPGPVQVQQLVDATVGRASLPVDALTSRLRMQLSESSLYPPTTVPAEAPPTSFLDLLGDVDLTKPGTTIPRLLSRLRPKLAYRVGGVLQRREHRTEPCGITVTLTAYVFSGARATTVWGRDWEHAVCRAAYWVEASLLPVTRAGRRPPWHAWRARELPPELLRAYQEAKALSARQRYDQALQRYGEALVFDPQNPYIRAEFAGVQEKLALPVDALESCQSGLALDGQTAEEYNQRLWARWPHPLSRCRYFFRPHKYWETLGLRYRNAIILGTSERIVELAEQNSRGDGHRPMSDFLRRVLAERYWPAAVDFALAGEGPCRTVRYSGIGVEETSKEWLEKHLKDDAPDAAKKQIRVVLQRAAVQELYRLTEDDLHARCSPLVWFAWLPRLLRKIWPIAYVQQNRPRSSLNRVGLMINRDVWGPLRLAWRSSELAEPLPAPRDRRTATPHRRAYARRRHEMSWKELTPADLSARMRPLSPALREWQDYYNFSCVCAVAMNRYVAEERGATGKCHCDELTRMAVKELEEAVLRAESGFTTLGRSWMLFEDPDLALLRRTSPFADFVRRTYPRAATVEKAVPCPSIRCLTDGYARRLLRETAHVMEQIWRQRGKNGSVAVHALRAWLDAEEKAWESLLVVAERHPGNWDDRAALIGAVQESDPCAAARSDFPPGMLQDADAEGEHKCLAELLQSVTDDLRKNMSDTALRRSHAWCTTLDDAVAAGVTRMPAADVRTLCSQYAAAWQRLGARLQPAQNWDTRAKFQAAVHEIAKPEHPYASPPAAIRI</sequence>
<dbReference type="AlphaFoldDB" id="A0A1D7VF90"/>
<evidence type="ECO:0000313" key="3">
    <source>
        <dbReference type="Proteomes" id="UP000094094"/>
    </source>
</evidence>
<gene>
    <name evidence="2" type="ORF">SL103_03470</name>
</gene>
<reference evidence="2 3" key="1">
    <citation type="submission" date="2016-09" db="EMBL/GenBank/DDBJ databases">
        <title>Complete genome sequencing of Streptomyces lydicus 103 and metabolic pathways analysis of antibiotic biosynthesis.</title>
        <authorList>
            <person name="Jia N."/>
            <person name="Ding M.-Z."/>
            <person name="Gao F."/>
            <person name="Yuan Y.-J."/>
        </authorList>
    </citation>
    <scope>NUCLEOTIDE SEQUENCE [LARGE SCALE GENOMIC DNA]</scope>
    <source>
        <strain evidence="2 3">103</strain>
    </source>
</reference>
<dbReference type="InterPro" id="IPR011990">
    <property type="entry name" value="TPR-like_helical_dom_sf"/>
</dbReference>
<dbReference type="KEGG" id="slc:SL103_03470"/>